<dbReference type="NCBIfam" id="NF008314">
    <property type="entry name" value="PRK11102.1"/>
    <property type="match status" value="1"/>
</dbReference>
<evidence type="ECO:0000259" key="9">
    <source>
        <dbReference type="PROSITE" id="PS50850"/>
    </source>
</evidence>
<feature type="transmembrane region" description="Helical" evidence="8">
    <location>
        <begin position="372"/>
        <end position="392"/>
    </location>
</feature>
<evidence type="ECO:0000256" key="5">
    <source>
        <dbReference type="ARBA" id="ARBA00022692"/>
    </source>
</evidence>
<proteinExistence type="inferred from homology"/>
<dbReference type="GO" id="GO:0042910">
    <property type="term" value="F:xenobiotic transmembrane transporter activity"/>
    <property type="evidence" value="ECO:0007669"/>
    <property type="project" value="InterPro"/>
</dbReference>
<evidence type="ECO:0000256" key="1">
    <source>
        <dbReference type="ARBA" id="ARBA00004651"/>
    </source>
</evidence>
<feature type="domain" description="Major facilitator superfamily (MFS) profile" evidence="9">
    <location>
        <begin position="10"/>
        <end position="397"/>
    </location>
</feature>
<protein>
    <recommendedName>
        <fullName evidence="8">Bcr/CflA family efflux transporter</fullName>
    </recommendedName>
</protein>
<dbReference type="Gene3D" id="1.20.1720.10">
    <property type="entry name" value="Multidrug resistance protein D"/>
    <property type="match status" value="1"/>
</dbReference>
<dbReference type="CDD" id="cd17320">
    <property type="entry name" value="MFS_MdfA_MDR_like"/>
    <property type="match status" value="1"/>
</dbReference>
<reference evidence="10" key="1">
    <citation type="submission" date="2021-02" db="EMBL/GenBank/DDBJ databases">
        <title>Genome sequence of Rhodospirillales sp. strain TMPK1 isolated from soil.</title>
        <authorList>
            <person name="Nakai R."/>
            <person name="Kusada H."/>
            <person name="Tamaki H."/>
        </authorList>
    </citation>
    <scope>NUCLEOTIDE SEQUENCE</scope>
    <source>
        <strain evidence="10">TMPK1</strain>
    </source>
</reference>
<dbReference type="Pfam" id="PF07690">
    <property type="entry name" value="MFS_1"/>
    <property type="match status" value="1"/>
</dbReference>
<keyword evidence="3 8" id="KW-0813">Transport</keyword>
<feature type="transmembrane region" description="Helical" evidence="8">
    <location>
        <begin position="215"/>
        <end position="240"/>
    </location>
</feature>
<keyword evidence="11" id="KW-1185">Reference proteome</keyword>
<name>A0A8S8XDW7_9PROT</name>
<keyword evidence="7 8" id="KW-0472">Membrane</keyword>
<feature type="transmembrane region" description="Helical" evidence="8">
    <location>
        <begin position="161"/>
        <end position="186"/>
    </location>
</feature>
<evidence type="ECO:0000256" key="2">
    <source>
        <dbReference type="ARBA" id="ARBA00006236"/>
    </source>
</evidence>
<dbReference type="InterPro" id="IPR004812">
    <property type="entry name" value="Efflux_drug-R_Bcr/CmlA"/>
</dbReference>
<dbReference type="GO" id="GO:1990961">
    <property type="term" value="P:xenobiotic detoxification by transmembrane export across the plasma membrane"/>
    <property type="evidence" value="ECO:0007669"/>
    <property type="project" value="InterPro"/>
</dbReference>
<dbReference type="InterPro" id="IPR036259">
    <property type="entry name" value="MFS_trans_sf"/>
</dbReference>
<evidence type="ECO:0000313" key="10">
    <source>
        <dbReference type="EMBL" id="GIL40051.1"/>
    </source>
</evidence>
<dbReference type="PROSITE" id="PS50850">
    <property type="entry name" value="MFS"/>
    <property type="match status" value="1"/>
</dbReference>
<dbReference type="SUPFAM" id="SSF103473">
    <property type="entry name" value="MFS general substrate transporter"/>
    <property type="match status" value="1"/>
</dbReference>
<dbReference type="EMBL" id="BOPV01000001">
    <property type="protein sequence ID" value="GIL40051.1"/>
    <property type="molecule type" value="Genomic_DNA"/>
</dbReference>
<accession>A0A8S8XDW7</accession>
<dbReference type="Proteomes" id="UP000681075">
    <property type="component" value="Unassembled WGS sequence"/>
</dbReference>
<comment type="similarity">
    <text evidence="2 8">Belongs to the major facilitator superfamily. Bcr/CmlA family.</text>
</comment>
<dbReference type="PANTHER" id="PTHR23502:SF132">
    <property type="entry name" value="POLYAMINE TRANSPORTER 2-RELATED"/>
    <property type="match status" value="1"/>
</dbReference>
<comment type="caution">
    <text evidence="10">The sequence shown here is derived from an EMBL/GenBank/DDBJ whole genome shotgun (WGS) entry which is preliminary data.</text>
</comment>
<feature type="transmembrane region" description="Helical" evidence="8">
    <location>
        <begin position="136"/>
        <end position="155"/>
    </location>
</feature>
<keyword evidence="5 8" id="KW-0812">Transmembrane</keyword>
<dbReference type="InterPro" id="IPR020846">
    <property type="entry name" value="MFS_dom"/>
</dbReference>
<keyword evidence="4" id="KW-1003">Cell membrane</keyword>
<dbReference type="FunFam" id="1.20.1720.10:FF:000005">
    <property type="entry name" value="Bcr/CflA family efflux transporter"/>
    <property type="match status" value="1"/>
</dbReference>
<dbReference type="NCBIfam" id="TIGR00710">
    <property type="entry name" value="efflux_Bcr_CflA"/>
    <property type="match status" value="1"/>
</dbReference>
<feature type="transmembrane region" description="Helical" evidence="8">
    <location>
        <begin position="346"/>
        <end position="366"/>
    </location>
</feature>
<sequence>MSTARPVSRLSLLLTLGALTAAAPLSVDMYLPSLPTLTQVFGVDAARAQLTLASFFIGFAGGQSIYGPLADRFGRKRPLMAGLLLFALASVGCALAPTIGVLIALRLVQAIGACAGGVISRAMVRDLFPPAEAANLFSSLMLVMGVAPLLAPLLGGWLLDLFGWASIFWLLAILGGAACIATFALLPETHQPDPSRPFALGSALRVYARLLSDRYFLAYALAGGLSMAGMFAYIAGVPFVLIDIYHVPPQQFGLFFAVNVIALIGAAQFNRLALKRLSQQQVIRRALFVQLLAGLTLFALGSTGTFGLYGIVVPLFVFAGSIGFVTPNSTTMAMAPYGRDAGSASALLGTIQFTLAAIMASTVGALEDHTARPMTIVIASCSIAGVICFAVLRPRSAIV</sequence>
<comment type="caution">
    <text evidence="8">Lacks conserved residue(s) required for the propagation of feature annotation.</text>
</comment>
<evidence type="ECO:0000256" key="6">
    <source>
        <dbReference type="ARBA" id="ARBA00022989"/>
    </source>
</evidence>
<feature type="transmembrane region" description="Helical" evidence="8">
    <location>
        <begin position="306"/>
        <end position="325"/>
    </location>
</feature>
<dbReference type="AlphaFoldDB" id="A0A8S8XDW7"/>
<feature type="transmembrane region" description="Helical" evidence="8">
    <location>
        <begin position="78"/>
        <end position="97"/>
    </location>
</feature>
<evidence type="ECO:0000256" key="3">
    <source>
        <dbReference type="ARBA" id="ARBA00022448"/>
    </source>
</evidence>
<feature type="transmembrane region" description="Helical" evidence="8">
    <location>
        <begin position="282"/>
        <end position="300"/>
    </location>
</feature>
<dbReference type="PANTHER" id="PTHR23502">
    <property type="entry name" value="MAJOR FACILITATOR SUPERFAMILY"/>
    <property type="match status" value="1"/>
</dbReference>
<keyword evidence="8" id="KW-0997">Cell inner membrane</keyword>
<evidence type="ECO:0000313" key="11">
    <source>
        <dbReference type="Proteomes" id="UP000681075"/>
    </source>
</evidence>
<dbReference type="RefSeq" id="WP_420243160.1">
    <property type="nucleotide sequence ID" value="NZ_BOPV01000001.1"/>
</dbReference>
<feature type="transmembrane region" description="Helical" evidence="8">
    <location>
        <begin position="252"/>
        <end position="270"/>
    </location>
</feature>
<gene>
    <name evidence="10" type="ORF">TMPK1_22880</name>
</gene>
<feature type="transmembrane region" description="Helical" evidence="8">
    <location>
        <begin position="103"/>
        <end position="124"/>
    </location>
</feature>
<keyword evidence="6 8" id="KW-1133">Transmembrane helix</keyword>
<organism evidence="10 11">
    <name type="scientific">Roseiterribacter gracilis</name>
    <dbReference type="NCBI Taxonomy" id="2812848"/>
    <lineage>
        <taxon>Bacteria</taxon>
        <taxon>Pseudomonadati</taxon>
        <taxon>Pseudomonadota</taxon>
        <taxon>Alphaproteobacteria</taxon>
        <taxon>Rhodospirillales</taxon>
        <taxon>Roseiterribacteraceae</taxon>
        <taxon>Roseiterribacter</taxon>
    </lineage>
</organism>
<evidence type="ECO:0000256" key="4">
    <source>
        <dbReference type="ARBA" id="ARBA00022475"/>
    </source>
</evidence>
<dbReference type="InterPro" id="IPR011701">
    <property type="entry name" value="MFS"/>
</dbReference>
<dbReference type="GO" id="GO:0015385">
    <property type="term" value="F:sodium:proton antiporter activity"/>
    <property type="evidence" value="ECO:0007669"/>
    <property type="project" value="TreeGrafter"/>
</dbReference>
<comment type="subcellular location">
    <subcellularLocation>
        <location evidence="8">Cell inner membrane</location>
        <topology evidence="8">Multi-pass membrane protein</topology>
    </subcellularLocation>
    <subcellularLocation>
        <location evidence="1">Cell membrane</location>
        <topology evidence="1">Multi-pass membrane protein</topology>
    </subcellularLocation>
</comment>
<evidence type="ECO:0000256" key="7">
    <source>
        <dbReference type="ARBA" id="ARBA00023136"/>
    </source>
</evidence>
<feature type="transmembrane region" description="Helical" evidence="8">
    <location>
        <begin position="46"/>
        <end position="66"/>
    </location>
</feature>
<evidence type="ECO:0000256" key="8">
    <source>
        <dbReference type="RuleBase" id="RU365088"/>
    </source>
</evidence>
<dbReference type="GO" id="GO:0005886">
    <property type="term" value="C:plasma membrane"/>
    <property type="evidence" value="ECO:0007669"/>
    <property type="project" value="UniProtKB-SubCell"/>
</dbReference>